<evidence type="ECO:0000256" key="1">
    <source>
        <dbReference type="ARBA" id="ARBA00004141"/>
    </source>
</evidence>
<evidence type="ECO:0000313" key="7">
    <source>
        <dbReference type="Proteomes" id="UP000024376"/>
    </source>
</evidence>
<dbReference type="InterPro" id="IPR036259">
    <property type="entry name" value="MFS_trans_sf"/>
</dbReference>
<dbReference type="SUPFAM" id="SSF103473">
    <property type="entry name" value="MFS general substrate transporter"/>
    <property type="match status" value="1"/>
</dbReference>
<dbReference type="OrthoDB" id="194139at2759"/>
<comment type="subcellular location">
    <subcellularLocation>
        <location evidence="1">Membrane</location>
        <topology evidence="1">Multi-pass membrane protein</topology>
    </subcellularLocation>
</comment>
<feature type="transmembrane region" description="Helical" evidence="5">
    <location>
        <begin position="139"/>
        <end position="160"/>
    </location>
</feature>
<evidence type="ECO:0000256" key="3">
    <source>
        <dbReference type="ARBA" id="ARBA00022989"/>
    </source>
</evidence>
<evidence type="ECO:0000313" key="6">
    <source>
        <dbReference type="EMBL" id="ETR98550.1"/>
    </source>
</evidence>
<dbReference type="KEGG" id="trr:M419DRAFT_88679"/>
<sequence length="339" mass="36434">MGIGQTLIIRPLNQIQEDIFCYKPNTNDTRVLDNSSCRHDESSLLRSWIAASESIMTFLTAAPCGMAADLYGRKRILQLSIAGTILAQAFHATICRFPQTFPIHLVGLKGLWTLLGGGSTVVSAMIFTIASDITSDTQSWISVSAGFACLFASFLITLTLPETGVPGVRSGDPRIASEIPIPSSYNPRLTRFLTHLLTEKLRFSPLRRDVSISRASIVALVVGSVGIAIAKQAQSTKVVAAIYVYALGCGYSPAMYSLLGLLSGGHHIGLLYAIIGAMQSIGTFLAGLMLGATAEIVPFIFTVMFLAGVVGALFYLKLEDTEEGEPIWIDMDYLESPSS</sequence>
<dbReference type="EMBL" id="KI911162">
    <property type="protein sequence ID" value="ETR98550.1"/>
    <property type="molecule type" value="Genomic_DNA"/>
</dbReference>
<keyword evidence="2 5" id="KW-0812">Transmembrane</keyword>
<dbReference type="PANTHER" id="PTHR23507:SF1">
    <property type="entry name" value="FI18259P1-RELATED"/>
    <property type="match status" value="1"/>
</dbReference>
<dbReference type="AlphaFoldDB" id="A0A024S254"/>
<protein>
    <recommendedName>
        <fullName evidence="8">MFS general substrate transporter</fullName>
    </recommendedName>
</protein>
<feature type="transmembrane region" description="Helical" evidence="5">
    <location>
        <begin position="242"/>
        <end position="262"/>
    </location>
</feature>
<feature type="transmembrane region" description="Helical" evidence="5">
    <location>
        <begin position="296"/>
        <end position="316"/>
    </location>
</feature>
<gene>
    <name evidence="6" type="ORF">M419DRAFT_88679</name>
</gene>
<dbReference type="Proteomes" id="UP000024376">
    <property type="component" value="Unassembled WGS sequence"/>
</dbReference>
<name>A0A024S254_HYPJR</name>
<reference evidence="7" key="1">
    <citation type="journal article" date="2013" name="Ind. Biotechnol.">
        <title>Comparative genomics analysis of Trichoderma reesei strains.</title>
        <authorList>
            <person name="Koike H."/>
            <person name="Aerts A."/>
            <person name="LaButti K."/>
            <person name="Grigoriev I.V."/>
            <person name="Baker S.E."/>
        </authorList>
    </citation>
    <scope>NUCLEOTIDE SEQUENCE [LARGE SCALE GENOMIC DNA]</scope>
    <source>
        <strain evidence="7">ATCC 56765 / BCRC 32924 / NRRL 11460 / Rut C-30</strain>
    </source>
</reference>
<feature type="transmembrane region" description="Helical" evidence="5">
    <location>
        <begin position="111"/>
        <end position="133"/>
    </location>
</feature>
<organism evidence="6 7">
    <name type="scientific">Hypocrea jecorina (strain ATCC 56765 / BCRC 32924 / NRRL 11460 / Rut C-30)</name>
    <name type="common">Trichoderma reesei</name>
    <dbReference type="NCBI Taxonomy" id="1344414"/>
    <lineage>
        <taxon>Eukaryota</taxon>
        <taxon>Fungi</taxon>
        <taxon>Dikarya</taxon>
        <taxon>Ascomycota</taxon>
        <taxon>Pezizomycotina</taxon>
        <taxon>Sordariomycetes</taxon>
        <taxon>Hypocreomycetidae</taxon>
        <taxon>Hypocreales</taxon>
        <taxon>Hypocreaceae</taxon>
        <taxon>Trichoderma</taxon>
    </lineage>
</organism>
<dbReference type="GO" id="GO:0022857">
    <property type="term" value="F:transmembrane transporter activity"/>
    <property type="evidence" value="ECO:0007669"/>
    <property type="project" value="TreeGrafter"/>
</dbReference>
<evidence type="ECO:0000256" key="4">
    <source>
        <dbReference type="ARBA" id="ARBA00023136"/>
    </source>
</evidence>
<proteinExistence type="predicted"/>
<feature type="transmembrane region" description="Helical" evidence="5">
    <location>
        <begin position="212"/>
        <end position="230"/>
    </location>
</feature>
<dbReference type="GO" id="GO:0016020">
    <property type="term" value="C:membrane"/>
    <property type="evidence" value="ECO:0007669"/>
    <property type="project" value="UniProtKB-SubCell"/>
</dbReference>
<dbReference type="PANTHER" id="PTHR23507">
    <property type="entry name" value="ZGC:174356"/>
    <property type="match status" value="1"/>
</dbReference>
<evidence type="ECO:0008006" key="8">
    <source>
        <dbReference type="Google" id="ProtNLM"/>
    </source>
</evidence>
<evidence type="ECO:0000256" key="2">
    <source>
        <dbReference type="ARBA" id="ARBA00022692"/>
    </source>
</evidence>
<evidence type="ECO:0000256" key="5">
    <source>
        <dbReference type="SAM" id="Phobius"/>
    </source>
</evidence>
<accession>A0A024S254</accession>
<dbReference type="HOGENOM" id="CLU_1015858_0_0_1"/>
<keyword evidence="4 5" id="KW-0472">Membrane</keyword>
<feature type="transmembrane region" description="Helical" evidence="5">
    <location>
        <begin position="269"/>
        <end position="290"/>
    </location>
</feature>
<keyword evidence="3 5" id="KW-1133">Transmembrane helix</keyword>
<dbReference type="Gene3D" id="1.20.1250.20">
    <property type="entry name" value="MFS general substrate transporter like domains"/>
    <property type="match status" value="2"/>
</dbReference>